<dbReference type="GO" id="GO:0016491">
    <property type="term" value="F:oxidoreductase activity"/>
    <property type="evidence" value="ECO:0007669"/>
    <property type="project" value="InterPro"/>
</dbReference>
<dbReference type="SUPFAM" id="SSF50475">
    <property type="entry name" value="FMN-binding split barrel"/>
    <property type="match status" value="1"/>
</dbReference>
<dbReference type="AlphaFoldDB" id="A0A8J3N5Y7"/>
<organism evidence="3 4">
    <name type="scientific">Reticulibacter mediterranei</name>
    <dbReference type="NCBI Taxonomy" id="2778369"/>
    <lineage>
        <taxon>Bacteria</taxon>
        <taxon>Bacillati</taxon>
        <taxon>Chloroflexota</taxon>
        <taxon>Ktedonobacteria</taxon>
        <taxon>Ktedonobacterales</taxon>
        <taxon>Reticulibacteraceae</taxon>
        <taxon>Reticulibacter</taxon>
    </lineage>
</organism>
<dbReference type="RefSeq" id="WP_220210397.1">
    <property type="nucleotide sequence ID" value="NZ_BNJK01000002.1"/>
</dbReference>
<comment type="similarity">
    <text evidence="1">Belongs to the F420H(2)-dependent quinone reductase family.</text>
</comment>
<evidence type="ECO:0000313" key="4">
    <source>
        <dbReference type="Proteomes" id="UP000597444"/>
    </source>
</evidence>
<name>A0A8J3N5Y7_9CHLR</name>
<dbReference type="NCBIfam" id="TIGR00026">
    <property type="entry name" value="hi_GC_TIGR00026"/>
    <property type="match status" value="1"/>
</dbReference>
<dbReference type="GO" id="GO:0070967">
    <property type="term" value="F:coenzyme F420 binding"/>
    <property type="evidence" value="ECO:0007669"/>
    <property type="project" value="TreeGrafter"/>
</dbReference>
<evidence type="ECO:0008006" key="5">
    <source>
        <dbReference type="Google" id="ProtNLM"/>
    </source>
</evidence>
<protein>
    <recommendedName>
        <fullName evidence="5">Nitroreductase family deazaflavin-dependent oxidoreductase</fullName>
    </recommendedName>
</protein>
<comment type="caution">
    <text evidence="3">The sequence shown here is derived from an EMBL/GenBank/DDBJ whole genome shotgun (WGS) entry which is preliminary data.</text>
</comment>
<comment type="catalytic activity">
    <reaction evidence="2">
        <text>oxidized coenzyme F420-(gamma-L-Glu)(n) + a quinol + H(+) = reduced coenzyme F420-(gamma-L-Glu)(n) + a quinone</text>
        <dbReference type="Rhea" id="RHEA:39663"/>
        <dbReference type="Rhea" id="RHEA-COMP:12939"/>
        <dbReference type="Rhea" id="RHEA-COMP:14378"/>
        <dbReference type="ChEBI" id="CHEBI:15378"/>
        <dbReference type="ChEBI" id="CHEBI:24646"/>
        <dbReference type="ChEBI" id="CHEBI:132124"/>
        <dbReference type="ChEBI" id="CHEBI:133980"/>
        <dbReference type="ChEBI" id="CHEBI:139511"/>
    </reaction>
</comment>
<gene>
    <name evidence="3" type="ORF">KSF_098200</name>
</gene>
<evidence type="ECO:0000313" key="3">
    <source>
        <dbReference type="EMBL" id="GHO99772.1"/>
    </source>
</evidence>
<dbReference type="Gene3D" id="2.30.110.10">
    <property type="entry name" value="Electron Transport, Fmn-binding Protein, Chain A"/>
    <property type="match status" value="1"/>
</dbReference>
<proteinExistence type="inferred from homology"/>
<reference evidence="3" key="1">
    <citation type="submission" date="2020-10" db="EMBL/GenBank/DDBJ databases">
        <title>Taxonomic study of unclassified bacteria belonging to the class Ktedonobacteria.</title>
        <authorList>
            <person name="Yabe S."/>
            <person name="Wang C.M."/>
            <person name="Zheng Y."/>
            <person name="Sakai Y."/>
            <person name="Cavaletti L."/>
            <person name="Monciardini P."/>
            <person name="Donadio S."/>
        </authorList>
    </citation>
    <scope>NUCLEOTIDE SEQUENCE</scope>
    <source>
        <strain evidence="3">ID150040</strain>
    </source>
</reference>
<dbReference type="InterPro" id="IPR004378">
    <property type="entry name" value="F420H2_quin_Rdtase"/>
</dbReference>
<dbReference type="PANTHER" id="PTHR39428">
    <property type="entry name" value="F420H(2)-DEPENDENT QUINONE REDUCTASE RV1261C"/>
    <property type="match status" value="1"/>
</dbReference>
<dbReference type="GO" id="GO:0005886">
    <property type="term" value="C:plasma membrane"/>
    <property type="evidence" value="ECO:0007669"/>
    <property type="project" value="TreeGrafter"/>
</dbReference>
<dbReference type="InterPro" id="IPR012349">
    <property type="entry name" value="Split_barrel_FMN-bd"/>
</dbReference>
<sequence length="145" mass="16157">MSDWNISDWNKSVIEEFRANEGKNGGIYAGGRLLLLTTCGRKSGKPYTIPLGYQTDGDRFIIIAGSANPNWYRNLVADPRVKVEVGKESFEAIATPLTGEQREHFLRVARKLLQEAAERSKEYAEMVSEVVNDGPVVALQRVEGE</sequence>
<dbReference type="PANTHER" id="PTHR39428:SF1">
    <property type="entry name" value="F420H(2)-DEPENDENT QUINONE REDUCTASE RV1261C"/>
    <property type="match status" value="1"/>
</dbReference>
<dbReference type="Pfam" id="PF04075">
    <property type="entry name" value="F420H2_quin_red"/>
    <property type="match status" value="1"/>
</dbReference>
<accession>A0A8J3N5Y7</accession>
<dbReference type="EMBL" id="BNJK01000002">
    <property type="protein sequence ID" value="GHO99772.1"/>
    <property type="molecule type" value="Genomic_DNA"/>
</dbReference>
<dbReference type="Proteomes" id="UP000597444">
    <property type="component" value="Unassembled WGS sequence"/>
</dbReference>
<keyword evidence="4" id="KW-1185">Reference proteome</keyword>
<evidence type="ECO:0000256" key="1">
    <source>
        <dbReference type="ARBA" id="ARBA00008710"/>
    </source>
</evidence>
<evidence type="ECO:0000256" key="2">
    <source>
        <dbReference type="ARBA" id="ARBA00049106"/>
    </source>
</evidence>